<dbReference type="InterPro" id="IPR008991">
    <property type="entry name" value="Translation_prot_SH3-like_sf"/>
</dbReference>
<dbReference type="NCBIfam" id="TIGR00405">
    <property type="entry name" value="KOW_elon_Spt5"/>
    <property type="match status" value="1"/>
</dbReference>
<evidence type="ECO:0000256" key="2">
    <source>
        <dbReference type="ARBA" id="ARBA00023163"/>
    </source>
</evidence>
<dbReference type="Gene3D" id="2.30.30.30">
    <property type="match status" value="1"/>
</dbReference>
<sequence length="158" mass="17543">MPEEEVAEAEIYAVKTTVNQERTVARMIEAFVEKNKGDVRAIFAPDELKGYILVETTNPDLIDQAIQTIPYARTRIAGSSDISEVEHFLTPKPTVTGIEEGCIVELISGPFKGERAIVKRVDATHEEITIELFEAMVPIPVTVRGDSVRILSREESSE</sequence>
<dbReference type="GO" id="GO:0003746">
    <property type="term" value="F:translation elongation factor activity"/>
    <property type="evidence" value="ECO:0007669"/>
    <property type="project" value="InterPro"/>
</dbReference>
<protein>
    <recommendedName>
        <fullName evidence="3 4">Transcription elongation factor Spt5</fullName>
    </recommendedName>
</protein>
<dbReference type="CDD" id="cd09887">
    <property type="entry name" value="NGN_Arch"/>
    <property type="match status" value="1"/>
</dbReference>
<evidence type="ECO:0000313" key="7">
    <source>
        <dbReference type="Proteomes" id="UP000186940"/>
    </source>
</evidence>
<dbReference type="STRING" id="1838285.SCAL_000416"/>
<dbReference type="PATRIC" id="fig|1838285.3.peg.421"/>
<evidence type="ECO:0000256" key="1">
    <source>
        <dbReference type="ARBA" id="ARBA00023015"/>
    </source>
</evidence>
<name>A0A1F2PBF5_9EURY</name>
<comment type="subunit">
    <text evidence="3">Heterodimer composed of Spt4 and Spt5. Interacts with RNA polymerase (RNAP).</text>
</comment>
<dbReference type="Gene3D" id="3.30.70.940">
    <property type="entry name" value="NusG, N-terminal domain"/>
    <property type="match status" value="1"/>
</dbReference>
<keyword evidence="2 3" id="KW-0804">Transcription</keyword>
<reference evidence="6" key="1">
    <citation type="submission" date="2016-05" db="EMBL/GenBank/DDBJ databases">
        <title>Microbial consortia oxidize butane by reversing methanogenesis.</title>
        <authorList>
            <person name="Laso-Perez R."/>
            <person name="Richter M."/>
            <person name="Wegener G."/>
            <person name="Musat F."/>
        </authorList>
    </citation>
    <scope>NUCLEOTIDE SEQUENCE [LARGE SCALE GENOMIC DNA]</scope>
    <source>
        <strain evidence="6">BOX2</strain>
    </source>
</reference>
<comment type="function">
    <text evidence="3">Stimulates transcription elongation.</text>
</comment>
<dbReference type="CDD" id="cd06091">
    <property type="entry name" value="KOW_NusG"/>
    <property type="match status" value="1"/>
</dbReference>
<dbReference type="SUPFAM" id="SSF50104">
    <property type="entry name" value="Translation proteins SH3-like domain"/>
    <property type="match status" value="1"/>
</dbReference>
<feature type="domain" description="NusG-like N-terminal" evidence="5">
    <location>
        <begin position="8"/>
        <end position="92"/>
    </location>
</feature>
<dbReference type="GO" id="GO:0006355">
    <property type="term" value="P:regulation of DNA-templated transcription"/>
    <property type="evidence" value="ECO:0007669"/>
    <property type="project" value="UniProtKB-UniRule"/>
</dbReference>
<dbReference type="AlphaFoldDB" id="A0A1F2PBF5"/>
<dbReference type="Proteomes" id="UP000186940">
    <property type="component" value="Unassembled WGS sequence"/>
</dbReference>
<dbReference type="GO" id="GO:0006354">
    <property type="term" value="P:DNA-templated transcription elongation"/>
    <property type="evidence" value="ECO:0007669"/>
    <property type="project" value="InterPro"/>
</dbReference>
<evidence type="ECO:0000256" key="4">
    <source>
        <dbReference type="NCBIfam" id="TIGR00405"/>
    </source>
</evidence>
<evidence type="ECO:0000256" key="3">
    <source>
        <dbReference type="HAMAP-Rule" id="MF_00950"/>
    </source>
</evidence>
<keyword evidence="1 3" id="KW-0805">Transcription regulation</keyword>
<dbReference type="HAMAP" id="MF_00950">
    <property type="entry name" value="Spt5_arch"/>
    <property type="match status" value="1"/>
</dbReference>
<comment type="similarity">
    <text evidence="3">Belongs to the archaeal Spt5 family.</text>
</comment>
<dbReference type="InterPro" id="IPR011590">
    <property type="entry name" value="Spt5_arc"/>
</dbReference>
<organism evidence="6 7">
    <name type="scientific">Candidatus Syntropharchaeum caldarium</name>
    <dbReference type="NCBI Taxonomy" id="1838285"/>
    <lineage>
        <taxon>Archaea</taxon>
        <taxon>Methanobacteriati</taxon>
        <taxon>Methanobacteriota</taxon>
        <taxon>Stenosarchaea group</taxon>
        <taxon>Methanomicrobia</taxon>
        <taxon>Methanosarcinales</taxon>
        <taxon>ANME-2 cluster</taxon>
        <taxon>Candidatus Syntropharchaeum</taxon>
    </lineage>
</organism>
<keyword evidence="7" id="KW-1185">Reference proteome</keyword>
<dbReference type="EMBL" id="LYOS01000001">
    <property type="protein sequence ID" value="OFV68740.1"/>
    <property type="molecule type" value="Genomic_DNA"/>
</dbReference>
<dbReference type="SMART" id="SM00738">
    <property type="entry name" value="NGN"/>
    <property type="match status" value="1"/>
</dbReference>
<evidence type="ECO:0000259" key="5">
    <source>
        <dbReference type="SMART" id="SM00738"/>
    </source>
</evidence>
<dbReference type="InterPro" id="IPR014722">
    <property type="entry name" value="Rib_uL2_dom2"/>
</dbReference>
<dbReference type="InterPro" id="IPR036735">
    <property type="entry name" value="NGN_dom_sf"/>
</dbReference>
<dbReference type="InterPro" id="IPR006645">
    <property type="entry name" value="NGN-like_dom"/>
</dbReference>
<gene>
    <name evidence="3" type="primary">spt5</name>
    <name evidence="6" type="ORF">SCAL_000416</name>
</gene>
<proteinExistence type="inferred from homology"/>
<dbReference type="Pfam" id="PF03439">
    <property type="entry name" value="Spt5-NGN"/>
    <property type="match status" value="1"/>
</dbReference>
<comment type="caution">
    <text evidence="6">The sequence shown here is derived from an EMBL/GenBank/DDBJ whole genome shotgun (WGS) entry which is preliminary data.</text>
</comment>
<accession>A0A1F2PBF5</accession>
<evidence type="ECO:0000313" key="6">
    <source>
        <dbReference type="EMBL" id="OFV68740.1"/>
    </source>
</evidence>
<dbReference type="InterPro" id="IPR005100">
    <property type="entry name" value="NGN-domain"/>
</dbReference>